<keyword evidence="4 5" id="KW-0472">Membrane</keyword>
<evidence type="ECO:0000256" key="2">
    <source>
        <dbReference type="ARBA" id="ARBA00022692"/>
    </source>
</evidence>
<evidence type="ECO:0000313" key="8">
    <source>
        <dbReference type="Proteomes" id="UP000268321"/>
    </source>
</evidence>
<feature type="transmembrane region" description="Helical" evidence="5">
    <location>
        <begin position="200"/>
        <end position="219"/>
    </location>
</feature>
<keyword evidence="6" id="KW-0732">Signal</keyword>
<evidence type="ECO:0000256" key="3">
    <source>
        <dbReference type="ARBA" id="ARBA00022989"/>
    </source>
</evidence>
<dbReference type="GO" id="GO:0008250">
    <property type="term" value="C:oligosaccharyltransferase complex"/>
    <property type="evidence" value="ECO:0007669"/>
    <property type="project" value="TreeGrafter"/>
</dbReference>
<feature type="transmembrane region" description="Helical" evidence="5">
    <location>
        <begin position="239"/>
        <end position="264"/>
    </location>
</feature>
<protein>
    <submittedName>
        <fullName evidence="7">Uncharacterized protein</fullName>
    </submittedName>
</protein>
<accession>A0A4P9ZI69</accession>
<keyword evidence="2 5" id="KW-0812">Transmembrane</keyword>
<dbReference type="OrthoDB" id="67566at2759"/>
<feature type="transmembrane region" description="Helical" evidence="5">
    <location>
        <begin position="284"/>
        <end position="305"/>
    </location>
</feature>
<evidence type="ECO:0000313" key="7">
    <source>
        <dbReference type="EMBL" id="RKP32021.1"/>
    </source>
</evidence>
<dbReference type="GO" id="GO:0018279">
    <property type="term" value="P:protein N-linked glycosylation via asparagine"/>
    <property type="evidence" value="ECO:0007669"/>
    <property type="project" value="TreeGrafter"/>
</dbReference>
<evidence type="ECO:0000256" key="6">
    <source>
        <dbReference type="SAM" id="SignalP"/>
    </source>
</evidence>
<feature type="signal peptide" evidence="6">
    <location>
        <begin position="1"/>
        <end position="19"/>
    </location>
</feature>
<evidence type="ECO:0000256" key="4">
    <source>
        <dbReference type="ARBA" id="ARBA00023136"/>
    </source>
</evidence>
<feature type="transmembrane region" description="Helical" evidence="5">
    <location>
        <begin position="326"/>
        <end position="344"/>
    </location>
</feature>
<organism evidence="7 8">
    <name type="scientific">Metschnikowia bicuspidata</name>
    <dbReference type="NCBI Taxonomy" id="27322"/>
    <lineage>
        <taxon>Eukaryota</taxon>
        <taxon>Fungi</taxon>
        <taxon>Dikarya</taxon>
        <taxon>Ascomycota</taxon>
        <taxon>Saccharomycotina</taxon>
        <taxon>Pichiomycetes</taxon>
        <taxon>Metschnikowiaceae</taxon>
        <taxon>Metschnikowia</taxon>
    </lineage>
</organism>
<evidence type="ECO:0000256" key="5">
    <source>
        <dbReference type="SAM" id="Phobius"/>
    </source>
</evidence>
<comment type="subcellular location">
    <subcellularLocation>
        <location evidence="1">Membrane</location>
        <topology evidence="1">Multi-pass membrane protein</topology>
    </subcellularLocation>
</comment>
<keyword evidence="3 5" id="KW-1133">Transmembrane helix</keyword>
<feature type="chain" id="PRO_5020730772" evidence="6">
    <location>
        <begin position="20"/>
        <end position="360"/>
    </location>
</feature>
<name>A0A4P9ZI69_9ASCO</name>
<dbReference type="Gene3D" id="3.40.30.10">
    <property type="entry name" value="Glutaredoxin"/>
    <property type="match status" value="1"/>
</dbReference>
<gene>
    <name evidence="7" type="ORF">METBISCDRAFT_21928</name>
</gene>
<evidence type="ECO:0000256" key="1">
    <source>
        <dbReference type="ARBA" id="ARBA00004141"/>
    </source>
</evidence>
<proteinExistence type="predicted"/>
<dbReference type="Pfam" id="PF04756">
    <property type="entry name" value="OST3_OST6"/>
    <property type="match status" value="1"/>
</dbReference>
<dbReference type="EMBL" id="ML004435">
    <property type="protein sequence ID" value="RKP32021.1"/>
    <property type="molecule type" value="Genomic_DNA"/>
</dbReference>
<reference evidence="8" key="1">
    <citation type="journal article" date="2018" name="Nat. Microbiol.">
        <title>Leveraging single-cell genomics to expand the fungal tree of life.</title>
        <authorList>
            <person name="Ahrendt S.R."/>
            <person name="Quandt C.A."/>
            <person name="Ciobanu D."/>
            <person name="Clum A."/>
            <person name="Salamov A."/>
            <person name="Andreopoulos B."/>
            <person name="Cheng J.F."/>
            <person name="Woyke T."/>
            <person name="Pelin A."/>
            <person name="Henrissat B."/>
            <person name="Reynolds N.K."/>
            <person name="Benny G.L."/>
            <person name="Smith M.E."/>
            <person name="James T.Y."/>
            <person name="Grigoriev I.V."/>
        </authorList>
    </citation>
    <scope>NUCLEOTIDE SEQUENCE [LARGE SCALE GENOMIC DNA]</scope>
    <source>
        <strain evidence="8">Baker2002</strain>
    </source>
</reference>
<dbReference type="InterPro" id="IPR021149">
    <property type="entry name" value="OligosaccharylTrfase_OST3/OST6"/>
</dbReference>
<sequence length="360" mass="40807">MRFSLTTYLTLSFSGLVSGSGSTKQLLEVPIGELSRASEDFVYQIRNSDISDFSRYHRDYFTLFVVTSTDEKHGCHTCVYWKSILRKVAAAWFYDYLESDYMFIAEADLIDPSNIELLSVMQISTVPQIWLIPPTHLAIGYRTEDQNPDKDETNWQANDLVKEPHSLYVLPVVPPEQQVLKFADWLAGSVQKPIFLREQYGFSKLITTFTVTFATIMLLKKKGPSFITGFVTKSKVYQVFYFLFLYLTLAGAIFSFITPVPFIARNEQNEVIYISGGNAYQFGIEIFIVALSYFVLGALLLALCYMGQYMVTKNSAISSEATRGTLVLALGGALYLTSSVLSSICLRKDHEYPYVYSKLF</sequence>
<keyword evidence="8" id="KW-1185">Reference proteome</keyword>
<dbReference type="PANTHER" id="PTHR12692">
    <property type="entry name" value="DOLICHYL-DIPHOSPHOOLIGOSACCHARIDE--PROTEIN GLYCOSYLTRANSFERASE-RELATED"/>
    <property type="match status" value="1"/>
</dbReference>
<dbReference type="PANTHER" id="PTHR12692:SF3">
    <property type="entry name" value="DOLICHYL-DIPHOSPHOOLIGOSACCHARIDE--PROTEIN GLYCOSYLTRANSFERASE SUBUNIT OST6"/>
    <property type="match status" value="1"/>
</dbReference>
<dbReference type="AlphaFoldDB" id="A0A4P9ZI69"/>
<dbReference type="Proteomes" id="UP000268321">
    <property type="component" value="Unassembled WGS sequence"/>
</dbReference>